<dbReference type="EMBL" id="UOFN01000060">
    <property type="protein sequence ID" value="VAW76471.1"/>
    <property type="molecule type" value="Genomic_DNA"/>
</dbReference>
<reference evidence="1" key="1">
    <citation type="submission" date="2018-06" db="EMBL/GenBank/DDBJ databases">
        <authorList>
            <person name="Zhirakovskaya E."/>
        </authorList>
    </citation>
    <scope>NUCLEOTIDE SEQUENCE</scope>
</reference>
<dbReference type="SUPFAM" id="SSF52540">
    <property type="entry name" value="P-loop containing nucleoside triphosphate hydrolases"/>
    <property type="match status" value="1"/>
</dbReference>
<name>A0A3B0YA59_9ZZZZ</name>
<protein>
    <submittedName>
        <fullName evidence="1">Adenylosuccinate synthetase</fullName>
        <ecNumber evidence="1">6.3.4.4</ecNumber>
    </submittedName>
</protein>
<dbReference type="AlphaFoldDB" id="A0A3B0YA59"/>
<dbReference type="EC" id="6.3.4.4" evidence="1"/>
<dbReference type="InterPro" id="IPR001114">
    <property type="entry name" value="Adenylosuccinate_synthetase"/>
</dbReference>
<dbReference type="Pfam" id="PF00709">
    <property type="entry name" value="Adenylsucc_synt"/>
    <property type="match status" value="1"/>
</dbReference>
<keyword evidence="1" id="KW-0436">Ligase</keyword>
<dbReference type="GO" id="GO:0004019">
    <property type="term" value="F:adenylosuccinate synthase activity"/>
    <property type="evidence" value="ECO:0007669"/>
    <property type="project" value="UniProtKB-EC"/>
</dbReference>
<dbReference type="GO" id="GO:0000166">
    <property type="term" value="F:nucleotide binding"/>
    <property type="evidence" value="ECO:0007669"/>
    <property type="project" value="InterPro"/>
</dbReference>
<gene>
    <name evidence="1" type="ORF">MNBD_GAMMA15-1613</name>
</gene>
<dbReference type="InterPro" id="IPR042111">
    <property type="entry name" value="Adenylosuccinate_synth_dom3"/>
</dbReference>
<organism evidence="1">
    <name type="scientific">hydrothermal vent metagenome</name>
    <dbReference type="NCBI Taxonomy" id="652676"/>
    <lineage>
        <taxon>unclassified sequences</taxon>
        <taxon>metagenomes</taxon>
        <taxon>ecological metagenomes</taxon>
    </lineage>
</organism>
<evidence type="ECO:0000313" key="1">
    <source>
        <dbReference type="EMBL" id="VAW76471.1"/>
    </source>
</evidence>
<dbReference type="GO" id="GO:0006164">
    <property type="term" value="P:purine nucleotide biosynthetic process"/>
    <property type="evidence" value="ECO:0007669"/>
    <property type="project" value="InterPro"/>
</dbReference>
<dbReference type="Gene3D" id="3.90.170.10">
    <property type="entry name" value="Adenylosuccinate Synthetase, subunit A, domain 3"/>
    <property type="match status" value="1"/>
</dbReference>
<dbReference type="InterPro" id="IPR027417">
    <property type="entry name" value="P-loop_NTPase"/>
</dbReference>
<proteinExistence type="predicted"/>
<accession>A0A3B0YA59</accession>
<sequence>MGTKSMDQLPQAARDYLDKVESLCGVPIDIISTGPDREETLIKQHPFE</sequence>